<feature type="compositionally biased region" description="Low complexity" evidence="1">
    <location>
        <begin position="401"/>
        <end position="411"/>
    </location>
</feature>
<accession>A0ABV5BKY4</accession>
<dbReference type="PANTHER" id="PTHR12697">
    <property type="entry name" value="PBS LYASE HEAT-LIKE PROTEIN"/>
    <property type="match status" value="1"/>
</dbReference>
<dbReference type="SMART" id="SM00567">
    <property type="entry name" value="EZ_HEAT"/>
    <property type="match status" value="4"/>
</dbReference>
<proteinExistence type="predicted"/>
<evidence type="ECO:0000313" key="2">
    <source>
        <dbReference type="EMBL" id="MFB5735973.1"/>
    </source>
</evidence>
<gene>
    <name evidence="2" type="ORF">ACE5IX_05605</name>
</gene>
<reference evidence="2 3" key="1">
    <citation type="submission" date="2024-09" db="EMBL/GenBank/DDBJ databases">
        <title>Taxonomic and Genotyping Characterization of Leptospira Strains isolated from Multiple Sources in Colombia highlights the importance of intermediate species.</title>
        <authorList>
            <person name="Torres Higuera L."/>
            <person name="Rojas Tapias D."/>
            <person name="Jimenez Velasquez S."/>
            <person name="Renjifo Ibanez C."/>
        </authorList>
    </citation>
    <scope>NUCLEOTIDE SEQUENCE [LARGE SCALE GENOMIC DNA]</scope>
    <source>
        <strain evidence="2 3">Lep080</strain>
    </source>
</reference>
<feature type="compositionally biased region" description="Gly residues" evidence="1">
    <location>
        <begin position="443"/>
        <end position="466"/>
    </location>
</feature>
<keyword evidence="3" id="KW-1185">Reference proteome</keyword>
<evidence type="ECO:0000313" key="3">
    <source>
        <dbReference type="Proteomes" id="UP001580391"/>
    </source>
</evidence>
<sequence>MNLTEESRTSKKKTGSCSKAESKSITLNDRLGLSGKNRTKSRSALSFSQSVRLFAGICLVTGIIIGTSLGAKEAPPKPKYTEEQIKKKKEVLAKILKYGTTKERASAIRELEDFPKEEAGELYDQIGVILSRDPDWSMRIYALRISGILGLNKFEDKIVALLKHDQQDVQKEAVYVIRKLKLESGVAPMTDLLKSQDFTKNSNFLVALIDALSEFPNASEASSILEARFQEKFNDPEVRAQIALYFGKVKNKSVEDLLIATVKDEKEPITIRAYSVNALGKIKSSAAVSPLRELLDKIRNLKSKNDIQDYQALKIHTITALVSLGDKEIIEELYSFARDDDAMVRLRAIKHLAETEDPAVIEILEYKAQRDPSEKVKRAAQNALDQLRKKLDPNFVPPSADPKASDSSSKGGIRKSGGSRRSRPSSGGEGSSNNPVPLSGSGSSSGGGEGPSSGGGGSGGGGGGKPSGPESEDLEND</sequence>
<comment type="caution">
    <text evidence="2">The sequence shown here is derived from an EMBL/GenBank/DDBJ whole genome shotgun (WGS) entry which is preliminary data.</text>
</comment>
<evidence type="ECO:0000256" key="1">
    <source>
        <dbReference type="SAM" id="MobiDB-lite"/>
    </source>
</evidence>
<organism evidence="2 3">
    <name type="scientific">Leptospira wolffii</name>
    <dbReference type="NCBI Taxonomy" id="409998"/>
    <lineage>
        <taxon>Bacteria</taxon>
        <taxon>Pseudomonadati</taxon>
        <taxon>Spirochaetota</taxon>
        <taxon>Spirochaetia</taxon>
        <taxon>Leptospirales</taxon>
        <taxon>Leptospiraceae</taxon>
        <taxon>Leptospira</taxon>
    </lineage>
</organism>
<feature type="region of interest" description="Disordered" evidence="1">
    <location>
        <begin position="387"/>
        <end position="477"/>
    </location>
</feature>
<protein>
    <submittedName>
        <fullName evidence="2">HEAT repeat domain-containing protein</fullName>
    </submittedName>
</protein>
<name>A0ABV5BKY4_9LEPT</name>
<dbReference type="InterPro" id="IPR016024">
    <property type="entry name" value="ARM-type_fold"/>
</dbReference>
<dbReference type="InterPro" id="IPR004155">
    <property type="entry name" value="PBS_lyase_HEAT"/>
</dbReference>
<dbReference type="Proteomes" id="UP001580391">
    <property type="component" value="Unassembled WGS sequence"/>
</dbReference>
<dbReference type="SUPFAM" id="SSF48371">
    <property type="entry name" value="ARM repeat"/>
    <property type="match status" value="1"/>
</dbReference>
<dbReference type="PANTHER" id="PTHR12697:SF5">
    <property type="entry name" value="DEOXYHYPUSINE HYDROXYLASE"/>
    <property type="match status" value="1"/>
</dbReference>
<dbReference type="Gene3D" id="1.25.10.10">
    <property type="entry name" value="Leucine-rich Repeat Variant"/>
    <property type="match status" value="2"/>
</dbReference>
<dbReference type="EMBL" id="JBHILJ010000002">
    <property type="protein sequence ID" value="MFB5735973.1"/>
    <property type="molecule type" value="Genomic_DNA"/>
</dbReference>
<dbReference type="InterPro" id="IPR011989">
    <property type="entry name" value="ARM-like"/>
</dbReference>
<dbReference type="RefSeq" id="WP_345702342.1">
    <property type="nucleotide sequence ID" value="NZ_JBHILI010000002.1"/>
</dbReference>
<feature type="region of interest" description="Disordered" evidence="1">
    <location>
        <begin position="1"/>
        <end position="21"/>
    </location>
</feature>
<dbReference type="Pfam" id="PF13646">
    <property type="entry name" value="HEAT_2"/>
    <property type="match status" value="2"/>
</dbReference>